<dbReference type="Proteomes" id="UP000640333">
    <property type="component" value="Unassembled WGS sequence"/>
</dbReference>
<dbReference type="InterPro" id="IPR022488">
    <property type="entry name" value="PPK2-related"/>
</dbReference>
<dbReference type="GO" id="GO:0008976">
    <property type="term" value="F:polyphosphate kinase activity"/>
    <property type="evidence" value="ECO:0007669"/>
    <property type="project" value="InterPro"/>
</dbReference>
<evidence type="ECO:0000259" key="4">
    <source>
        <dbReference type="Pfam" id="PF03976"/>
    </source>
</evidence>
<comment type="similarity">
    <text evidence="1">Belongs to the polyphosphate kinase 2 (PPK2) family. Class I subfamily.</text>
</comment>
<accession>A0A8J7K5Q9</accession>
<keyword evidence="2" id="KW-0808">Transferase</keyword>
<dbReference type="SUPFAM" id="SSF52540">
    <property type="entry name" value="P-loop containing nucleoside triphosphate hydrolases"/>
    <property type="match status" value="1"/>
</dbReference>
<evidence type="ECO:0000256" key="1">
    <source>
        <dbReference type="ARBA" id="ARBA00009924"/>
    </source>
</evidence>
<evidence type="ECO:0000256" key="3">
    <source>
        <dbReference type="ARBA" id="ARBA00022777"/>
    </source>
</evidence>
<dbReference type="Gene3D" id="3.40.50.300">
    <property type="entry name" value="P-loop containing nucleotide triphosphate hydrolases"/>
    <property type="match status" value="1"/>
</dbReference>
<comment type="caution">
    <text evidence="5">The sequence shown here is derived from an EMBL/GenBank/DDBJ whole genome shotgun (WGS) entry which is preliminary data.</text>
</comment>
<evidence type="ECO:0000256" key="2">
    <source>
        <dbReference type="ARBA" id="ARBA00022679"/>
    </source>
</evidence>
<evidence type="ECO:0000313" key="6">
    <source>
        <dbReference type="Proteomes" id="UP000640333"/>
    </source>
</evidence>
<reference evidence="5" key="1">
    <citation type="submission" date="2020-10" db="EMBL/GenBank/DDBJ databases">
        <title>Bacterium isolated from coastal waters sediment.</title>
        <authorList>
            <person name="Chen R.-J."/>
            <person name="Lu D.-C."/>
            <person name="Zhu K.-L."/>
            <person name="Du Z.-J."/>
        </authorList>
    </citation>
    <scope>NUCLEOTIDE SEQUENCE</scope>
    <source>
        <strain evidence="5">N1Y112</strain>
    </source>
</reference>
<dbReference type="PIRSF" id="PIRSF028756">
    <property type="entry name" value="PPK2_prd"/>
    <property type="match status" value="1"/>
</dbReference>
<dbReference type="PANTHER" id="PTHR34383">
    <property type="entry name" value="POLYPHOSPHATE:AMP PHOSPHOTRANSFERASE-RELATED"/>
    <property type="match status" value="1"/>
</dbReference>
<dbReference type="PANTHER" id="PTHR34383:SF3">
    <property type="entry name" value="POLYPHOSPHATE:AMP PHOSPHOTRANSFERASE"/>
    <property type="match status" value="1"/>
</dbReference>
<name>A0A8J7K5Q9_9GAMM</name>
<keyword evidence="6" id="KW-1185">Reference proteome</keyword>
<dbReference type="RefSeq" id="WP_193951447.1">
    <property type="nucleotide sequence ID" value="NZ_JADEYS010000001.1"/>
</dbReference>
<gene>
    <name evidence="5" type="ORF">IOQ59_01310</name>
</gene>
<keyword evidence="3 5" id="KW-0418">Kinase</keyword>
<dbReference type="InterPro" id="IPR016898">
    <property type="entry name" value="Polyphosphate_phosphotransfera"/>
</dbReference>
<evidence type="ECO:0000313" key="5">
    <source>
        <dbReference type="EMBL" id="MBE9395891.1"/>
    </source>
</evidence>
<feature type="domain" description="Polyphosphate kinase-2-related" evidence="4">
    <location>
        <begin position="28"/>
        <end position="247"/>
    </location>
</feature>
<proteinExistence type="inferred from homology"/>
<dbReference type="AlphaFoldDB" id="A0A8J7K5Q9"/>
<protein>
    <submittedName>
        <fullName evidence="5">Polyphosphate kinase</fullName>
    </submittedName>
</protein>
<sequence length="275" mass="32387">MHMPSKITLQKTPPCLNDVALDSSFIDDKDTYETKLKRLQKRILTIQQAYHHQHKRAIIVFEGWDASGKGGAIRRLTERLDPRGFHVHPIGAPSPNEQGRHYLYRFQARLPKPQSWAIFDRSWYGRVLVERVEALCPESHWQRAYQEINEFERMLMDDEVRIVKLFLHIDQNEQLHRFQERLNNPYKRWKLTSEDIRNREKWPQYSTAINDMLSYTSTRSAPWHLIAANHKWYARIKVLKTIADALSDGVDMTPPPLDPAIIREAEQKLGIKAKT</sequence>
<organism evidence="5 6">
    <name type="scientific">Pontibacterium sinense</name>
    <dbReference type="NCBI Taxonomy" id="2781979"/>
    <lineage>
        <taxon>Bacteria</taxon>
        <taxon>Pseudomonadati</taxon>
        <taxon>Pseudomonadota</taxon>
        <taxon>Gammaproteobacteria</taxon>
        <taxon>Oceanospirillales</taxon>
        <taxon>Oceanospirillaceae</taxon>
        <taxon>Pontibacterium</taxon>
    </lineage>
</organism>
<dbReference type="EMBL" id="JADEYS010000001">
    <property type="protein sequence ID" value="MBE9395891.1"/>
    <property type="molecule type" value="Genomic_DNA"/>
</dbReference>
<dbReference type="Pfam" id="PF03976">
    <property type="entry name" value="PPK2"/>
    <property type="match status" value="1"/>
</dbReference>
<dbReference type="InterPro" id="IPR027417">
    <property type="entry name" value="P-loop_NTPase"/>
</dbReference>